<dbReference type="RefSeq" id="XP_016592764.1">
    <property type="nucleotide sequence ID" value="XM_016737013.1"/>
</dbReference>
<reference evidence="1 2" key="2">
    <citation type="journal article" date="2015" name="Eukaryot. Cell">
        <title>Asexual propagation of a virulent clone complex in a human and feline outbreak of sporotrichosis.</title>
        <authorList>
            <person name="Teixeira Mde M."/>
            <person name="Rodrigues A.M."/>
            <person name="Tsui C.K."/>
            <person name="de Almeida L.G."/>
            <person name="Van Diepeningen A.D."/>
            <person name="van den Ende B.G."/>
            <person name="Fernandes G.F."/>
            <person name="Kano R."/>
            <person name="Hamelin R.C."/>
            <person name="Lopes-Bezerra L.M."/>
            <person name="Vasconcelos A.T."/>
            <person name="de Hoog S."/>
            <person name="de Camargo Z.P."/>
            <person name="Felipe M.S."/>
        </authorList>
    </citation>
    <scope>NUCLEOTIDE SEQUENCE [LARGE SCALE GENOMIC DNA]</scope>
    <source>
        <strain evidence="1 2">1099-18</strain>
    </source>
</reference>
<proteinExistence type="predicted"/>
<dbReference type="KEGG" id="ssck:SPSK_10711"/>
<comment type="caution">
    <text evidence="1">The sequence shown here is derived from an EMBL/GenBank/DDBJ whole genome shotgun (WGS) entry which is preliminary data.</text>
</comment>
<accession>A0A0F2MK53</accession>
<gene>
    <name evidence="1" type="ORF">SPSK_10711</name>
</gene>
<reference evidence="1 2" key="1">
    <citation type="journal article" date="2014" name="BMC Genomics">
        <title>Comparative genomics of the major fungal agents of human and animal Sporotrichosis: Sporothrix schenckii and Sporothrix brasiliensis.</title>
        <authorList>
            <person name="Teixeira M.M."/>
            <person name="de Almeida L.G."/>
            <person name="Kubitschek-Barreira P."/>
            <person name="Alves F.L."/>
            <person name="Kioshima E.S."/>
            <person name="Abadio A.K."/>
            <person name="Fernandes L."/>
            <person name="Derengowski L.S."/>
            <person name="Ferreira K.S."/>
            <person name="Souza R.C."/>
            <person name="Ruiz J.C."/>
            <person name="de Andrade N.C."/>
            <person name="Paes H.C."/>
            <person name="Nicola A.M."/>
            <person name="Albuquerque P."/>
            <person name="Gerber A.L."/>
            <person name="Martins V.P."/>
            <person name="Peconick L.D."/>
            <person name="Neto A.V."/>
            <person name="Chaucanez C.B."/>
            <person name="Silva P.A."/>
            <person name="Cunha O.L."/>
            <person name="de Oliveira F.F."/>
            <person name="dos Santos T.C."/>
            <person name="Barros A.L."/>
            <person name="Soares M.A."/>
            <person name="de Oliveira L.M."/>
            <person name="Marini M.M."/>
            <person name="Villalobos-Duno H."/>
            <person name="Cunha M.M."/>
            <person name="de Hoog S."/>
            <person name="da Silveira J.F."/>
            <person name="Henrissat B."/>
            <person name="Nino-Vega G.A."/>
            <person name="Cisalpino P.S."/>
            <person name="Mora-Montes H.M."/>
            <person name="Almeida S.R."/>
            <person name="Stajich J.E."/>
            <person name="Lopes-Bezerra L.M."/>
            <person name="Vasconcelos A.T."/>
            <person name="Felipe M.S."/>
        </authorList>
    </citation>
    <scope>NUCLEOTIDE SEQUENCE [LARGE SCALE GENOMIC DNA]</scope>
    <source>
        <strain evidence="1 2">1099-18</strain>
    </source>
</reference>
<dbReference type="GeneID" id="27672290"/>
<dbReference type="VEuPathDB" id="FungiDB:SPSK_10711"/>
<dbReference type="AlphaFoldDB" id="A0A0F2MK53"/>
<sequence>MLNEPFGPLWREPHLQTGIQMRLWRSHDVFQTTIRDVYAAIQEMYHKLGLRPEGTAQLLEGNSSSNSTINSTRQRLLKRVSFSLRKTSYDDLLSCIKDGIASLDTLTAQNVELEKSHKIRSQSRHLVLLRRALKSVYRALQHGLGVRCIDSHVLHLALASRPANITPHDDDETVSQGLSFRLAIINHPEAGASASALSCNHVMVRELATAVPPSPSIPLPPSRSPSPILPHVVSPATPVTKKMGRSRNSVSFLGRDRILSGSSSINASSTDVQITSITSITHSTGTGSNTNIANTKLVRAS</sequence>
<dbReference type="EMBL" id="AXCR01000001">
    <property type="protein sequence ID" value="KJR90088.1"/>
    <property type="molecule type" value="Genomic_DNA"/>
</dbReference>
<dbReference type="Proteomes" id="UP000033710">
    <property type="component" value="Unassembled WGS sequence"/>
</dbReference>
<organism evidence="1 2">
    <name type="scientific">Sporothrix schenckii 1099-18</name>
    <dbReference type="NCBI Taxonomy" id="1397361"/>
    <lineage>
        <taxon>Eukaryota</taxon>
        <taxon>Fungi</taxon>
        <taxon>Dikarya</taxon>
        <taxon>Ascomycota</taxon>
        <taxon>Pezizomycotina</taxon>
        <taxon>Sordariomycetes</taxon>
        <taxon>Sordariomycetidae</taxon>
        <taxon>Ophiostomatales</taxon>
        <taxon>Ophiostomataceae</taxon>
        <taxon>Sporothrix</taxon>
    </lineage>
</organism>
<dbReference type="PANTHER" id="PTHR35186">
    <property type="entry name" value="ANK_REP_REGION DOMAIN-CONTAINING PROTEIN"/>
    <property type="match status" value="1"/>
</dbReference>
<dbReference type="PANTHER" id="PTHR35186:SF4">
    <property type="entry name" value="PRION-INHIBITION AND PROPAGATION HELO DOMAIN-CONTAINING PROTEIN"/>
    <property type="match status" value="1"/>
</dbReference>
<name>A0A0F2MK53_SPOSC</name>
<dbReference type="OrthoDB" id="3565018at2759"/>
<evidence type="ECO:0000313" key="1">
    <source>
        <dbReference type="EMBL" id="KJR90088.1"/>
    </source>
</evidence>
<protein>
    <submittedName>
        <fullName evidence="1">Uncharacterized protein</fullName>
    </submittedName>
</protein>
<evidence type="ECO:0000313" key="2">
    <source>
        <dbReference type="Proteomes" id="UP000033710"/>
    </source>
</evidence>